<feature type="region of interest" description="Disordered" evidence="6">
    <location>
        <begin position="556"/>
        <end position="601"/>
    </location>
</feature>
<feature type="transmembrane region" description="Helical" evidence="7">
    <location>
        <begin position="36"/>
        <end position="56"/>
    </location>
</feature>
<evidence type="ECO:0000313" key="9">
    <source>
        <dbReference type="Proteomes" id="UP001589834"/>
    </source>
</evidence>
<dbReference type="Pfam" id="PF07690">
    <property type="entry name" value="MFS_1"/>
    <property type="match status" value="1"/>
</dbReference>
<evidence type="ECO:0000256" key="5">
    <source>
        <dbReference type="ARBA" id="ARBA00023136"/>
    </source>
</evidence>
<evidence type="ECO:0000256" key="6">
    <source>
        <dbReference type="SAM" id="MobiDB-lite"/>
    </source>
</evidence>
<comment type="caution">
    <text evidence="8">The sequence shown here is derived from an EMBL/GenBank/DDBJ whole genome shotgun (WGS) entry which is preliminary data.</text>
</comment>
<dbReference type="PANTHER" id="PTHR42718:SF9">
    <property type="entry name" value="MAJOR FACILITATOR SUPERFAMILY MULTIDRUG TRANSPORTER MFSC"/>
    <property type="match status" value="1"/>
</dbReference>
<keyword evidence="2" id="KW-0813">Transport</keyword>
<feature type="transmembrane region" description="Helical" evidence="7">
    <location>
        <begin position="158"/>
        <end position="181"/>
    </location>
</feature>
<keyword evidence="5 7" id="KW-0472">Membrane</keyword>
<gene>
    <name evidence="8" type="ORF">ACFFGG_02965</name>
</gene>
<dbReference type="InterPro" id="IPR036259">
    <property type="entry name" value="MFS_trans_sf"/>
</dbReference>
<dbReference type="Gene3D" id="1.20.1250.20">
    <property type="entry name" value="MFS general substrate transporter like domains"/>
    <property type="match status" value="1"/>
</dbReference>
<protein>
    <submittedName>
        <fullName evidence="8">MFS transporter</fullName>
    </submittedName>
</protein>
<feature type="transmembrane region" description="Helical" evidence="7">
    <location>
        <begin position="131"/>
        <end position="151"/>
    </location>
</feature>
<feature type="transmembrane region" description="Helical" evidence="7">
    <location>
        <begin position="388"/>
        <end position="409"/>
    </location>
</feature>
<evidence type="ECO:0000256" key="7">
    <source>
        <dbReference type="SAM" id="Phobius"/>
    </source>
</evidence>
<evidence type="ECO:0000256" key="2">
    <source>
        <dbReference type="ARBA" id="ARBA00022448"/>
    </source>
</evidence>
<dbReference type="SUPFAM" id="SSF103473">
    <property type="entry name" value="MFS general substrate transporter"/>
    <property type="match status" value="1"/>
</dbReference>
<feature type="transmembrane region" description="Helical" evidence="7">
    <location>
        <begin position="225"/>
        <end position="246"/>
    </location>
</feature>
<proteinExistence type="predicted"/>
<feature type="transmembrane region" description="Helical" evidence="7">
    <location>
        <begin position="258"/>
        <end position="276"/>
    </location>
</feature>
<dbReference type="EMBL" id="JBHLTN010000007">
    <property type="protein sequence ID" value="MFC0591508.1"/>
    <property type="molecule type" value="Genomic_DNA"/>
</dbReference>
<feature type="transmembrane region" description="Helical" evidence="7">
    <location>
        <begin position="288"/>
        <end position="308"/>
    </location>
</feature>
<dbReference type="RefSeq" id="WP_377479630.1">
    <property type="nucleotide sequence ID" value="NZ_JBHLTN010000007.1"/>
</dbReference>
<evidence type="ECO:0000256" key="1">
    <source>
        <dbReference type="ARBA" id="ARBA00004141"/>
    </source>
</evidence>
<name>A0ABV6PR87_9BURK</name>
<evidence type="ECO:0000313" key="8">
    <source>
        <dbReference type="EMBL" id="MFC0591508.1"/>
    </source>
</evidence>
<keyword evidence="9" id="KW-1185">Reference proteome</keyword>
<reference evidence="8 9" key="1">
    <citation type="submission" date="2024-09" db="EMBL/GenBank/DDBJ databases">
        <authorList>
            <person name="Sun Q."/>
            <person name="Mori K."/>
        </authorList>
    </citation>
    <scope>NUCLEOTIDE SEQUENCE [LARGE SCALE GENOMIC DNA]</scope>
    <source>
        <strain evidence="8 9">NCAIM B.02336</strain>
    </source>
</reference>
<keyword evidence="4 7" id="KW-1133">Transmembrane helix</keyword>
<organism evidence="8 9">
    <name type="scientific">Ottowia pentelensis</name>
    <dbReference type="NCBI Taxonomy" id="511108"/>
    <lineage>
        <taxon>Bacteria</taxon>
        <taxon>Pseudomonadati</taxon>
        <taxon>Pseudomonadota</taxon>
        <taxon>Betaproteobacteria</taxon>
        <taxon>Burkholderiales</taxon>
        <taxon>Comamonadaceae</taxon>
        <taxon>Ottowia</taxon>
    </lineage>
</organism>
<dbReference type="InterPro" id="IPR011701">
    <property type="entry name" value="MFS"/>
</dbReference>
<feature type="transmembrane region" description="Helical" evidence="7">
    <location>
        <begin position="421"/>
        <end position="442"/>
    </location>
</feature>
<feature type="compositionally biased region" description="Pro residues" evidence="6">
    <location>
        <begin position="584"/>
        <end position="593"/>
    </location>
</feature>
<feature type="transmembrane region" description="Helical" evidence="7">
    <location>
        <begin position="76"/>
        <end position="95"/>
    </location>
</feature>
<accession>A0ABV6PR87</accession>
<dbReference type="Proteomes" id="UP001589834">
    <property type="component" value="Unassembled WGS sequence"/>
</dbReference>
<sequence>MAEPVYLKRPPDWEEHEKPALPGSPAMPYHAPWERACYVLVAVLVGITGGMGNALFTVNMPTIQGQLGLTPSEAAWLSGAYVLFNMTANILIYKFRQQFGMRLFSEISLGIYATLCLLHLVVGSAHSLLWLRAASGLAAAACTSLGTLYMLQGMPRPYVLKMLVLGVGVTQLAAPLAWLLSPSLLNHGQWHNLYFLEAGLALMSFAAVVLLKLPTGVHVKAFEKLDFLTMALLVPGVGLLVAVLVQGTTRWWFNAPELAWMLVGAIVLLFAGLYLEHHRANPLFQTRWFTESATIRFVIGAIVLRFLTTEQSYGVVGMLRTLGMTPDQMQPLFVVIFAGTLAGIVLSAATFGMENLRKQLVAAIVLLGAAAFMDFGRTSLDRPADFELSQFLLAMGSGVFMGPLMLTGVRQGLKNGPNHMITAILTLSMTQAFGGLLGSALLGTYQIEREQAHSVALVQQINPADPMVAQRLQLQQQALASTITDPALRAAQGAAQLSQIVRREANVLAYNDVFHLVALVALAHLAWALLLVGQARRAAALEAARTGHNLVQAAQEGGADAAMPADDIAGPPRDDAATADEAPAAPPDAPPPRGAGSLATP</sequence>
<feature type="transmembrane region" description="Helical" evidence="7">
    <location>
        <begin position="107"/>
        <end position="125"/>
    </location>
</feature>
<feature type="transmembrane region" description="Helical" evidence="7">
    <location>
        <begin position="193"/>
        <end position="213"/>
    </location>
</feature>
<feature type="transmembrane region" description="Helical" evidence="7">
    <location>
        <begin position="328"/>
        <end position="348"/>
    </location>
</feature>
<keyword evidence="3 7" id="KW-0812">Transmembrane</keyword>
<comment type="subcellular location">
    <subcellularLocation>
        <location evidence="1">Membrane</location>
        <topology evidence="1">Multi-pass membrane protein</topology>
    </subcellularLocation>
</comment>
<feature type="transmembrane region" description="Helical" evidence="7">
    <location>
        <begin position="360"/>
        <end position="376"/>
    </location>
</feature>
<evidence type="ECO:0000256" key="4">
    <source>
        <dbReference type="ARBA" id="ARBA00022989"/>
    </source>
</evidence>
<evidence type="ECO:0000256" key="3">
    <source>
        <dbReference type="ARBA" id="ARBA00022692"/>
    </source>
</evidence>
<feature type="transmembrane region" description="Helical" evidence="7">
    <location>
        <begin position="513"/>
        <end position="532"/>
    </location>
</feature>
<dbReference type="PANTHER" id="PTHR42718">
    <property type="entry name" value="MAJOR FACILITATOR SUPERFAMILY MULTIDRUG TRANSPORTER MFSC"/>
    <property type="match status" value="1"/>
</dbReference>